<evidence type="ECO:0000256" key="1">
    <source>
        <dbReference type="ARBA" id="ARBA00022679"/>
    </source>
</evidence>
<dbReference type="SUPFAM" id="SSF55729">
    <property type="entry name" value="Acyl-CoA N-acyltransferases (Nat)"/>
    <property type="match status" value="1"/>
</dbReference>
<keyword evidence="2" id="KW-0012">Acyltransferase</keyword>
<dbReference type="InterPro" id="IPR050680">
    <property type="entry name" value="YpeA/RimI_acetyltransf"/>
</dbReference>
<dbReference type="Gene3D" id="3.40.630.30">
    <property type="match status" value="1"/>
</dbReference>
<dbReference type="GO" id="GO:0016747">
    <property type="term" value="F:acyltransferase activity, transferring groups other than amino-acyl groups"/>
    <property type="evidence" value="ECO:0007669"/>
    <property type="project" value="InterPro"/>
</dbReference>
<dbReference type="Proteomes" id="UP000487350">
    <property type="component" value="Unassembled WGS sequence"/>
</dbReference>
<dbReference type="PANTHER" id="PTHR43420">
    <property type="entry name" value="ACETYLTRANSFERASE"/>
    <property type="match status" value="1"/>
</dbReference>
<gene>
    <name evidence="4" type="ORF">GHT07_16445</name>
</gene>
<dbReference type="PANTHER" id="PTHR43420:SF44">
    <property type="entry name" value="ACETYLTRANSFERASE YPEA"/>
    <property type="match status" value="1"/>
</dbReference>
<evidence type="ECO:0000313" key="5">
    <source>
        <dbReference type="Proteomes" id="UP000487350"/>
    </source>
</evidence>
<dbReference type="OrthoDB" id="9805924at2"/>
<sequence length="164" mass="18762">MPQSIQFRKAQERDAATIAHFNAAMALETEHKVLMPEIIGAGVRKLLATPSMGFYVVAESGERVVASLMITNEWSDWRCGLFWWIQSVYVEPAFRRQGVYRRLYEYVQQLAQADSGVCGFRLYVEKDNTVAQQTYASLGMGQTDYLIYEELKPGIRYFTPADRS</sequence>
<accession>A0A844B2C2</accession>
<dbReference type="Pfam" id="PF00583">
    <property type="entry name" value="Acetyltransf_1"/>
    <property type="match status" value="1"/>
</dbReference>
<dbReference type="EMBL" id="WJBU01000016">
    <property type="protein sequence ID" value="MRD48878.1"/>
    <property type="molecule type" value="Genomic_DNA"/>
</dbReference>
<dbReference type="CDD" id="cd04301">
    <property type="entry name" value="NAT_SF"/>
    <property type="match status" value="1"/>
</dbReference>
<dbReference type="InterPro" id="IPR000182">
    <property type="entry name" value="GNAT_dom"/>
</dbReference>
<keyword evidence="5" id="KW-1185">Reference proteome</keyword>
<evidence type="ECO:0000256" key="2">
    <source>
        <dbReference type="ARBA" id="ARBA00023315"/>
    </source>
</evidence>
<proteinExistence type="predicted"/>
<dbReference type="AlphaFoldDB" id="A0A844B2C2"/>
<evidence type="ECO:0000313" key="4">
    <source>
        <dbReference type="EMBL" id="MRD48878.1"/>
    </source>
</evidence>
<reference evidence="4 5" key="1">
    <citation type="submission" date="2019-11" db="EMBL/GenBank/DDBJ databases">
        <title>Caenimonas koreensis gen. nov., sp. nov., isolated from activated sludge.</title>
        <authorList>
            <person name="Seung H.R."/>
        </authorList>
    </citation>
    <scope>NUCLEOTIDE SEQUENCE [LARGE SCALE GENOMIC DNA]</scope>
    <source>
        <strain evidence="4 5">EMB320</strain>
    </source>
</reference>
<evidence type="ECO:0000259" key="3">
    <source>
        <dbReference type="PROSITE" id="PS51186"/>
    </source>
</evidence>
<comment type="caution">
    <text evidence="4">The sequence shown here is derived from an EMBL/GenBank/DDBJ whole genome shotgun (WGS) entry which is preliminary data.</text>
</comment>
<dbReference type="RefSeq" id="WP_153586191.1">
    <property type="nucleotide sequence ID" value="NZ_WJBU01000016.1"/>
</dbReference>
<protein>
    <submittedName>
        <fullName evidence="4">GNAT family N-acetyltransferase</fullName>
    </submittedName>
</protein>
<feature type="domain" description="N-acetyltransferase" evidence="3">
    <location>
        <begin position="5"/>
        <end position="162"/>
    </location>
</feature>
<organism evidence="4 5">
    <name type="scientific">Caenimonas koreensis DSM 17982</name>
    <dbReference type="NCBI Taxonomy" id="1121255"/>
    <lineage>
        <taxon>Bacteria</taxon>
        <taxon>Pseudomonadati</taxon>
        <taxon>Pseudomonadota</taxon>
        <taxon>Betaproteobacteria</taxon>
        <taxon>Burkholderiales</taxon>
        <taxon>Comamonadaceae</taxon>
        <taxon>Caenimonas</taxon>
    </lineage>
</organism>
<dbReference type="PROSITE" id="PS51186">
    <property type="entry name" value="GNAT"/>
    <property type="match status" value="1"/>
</dbReference>
<name>A0A844B2C2_9BURK</name>
<keyword evidence="1 4" id="KW-0808">Transferase</keyword>
<dbReference type="InterPro" id="IPR016181">
    <property type="entry name" value="Acyl_CoA_acyltransferase"/>
</dbReference>